<dbReference type="Gene3D" id="3.20.20.220">
    <property type="match status" value="1"/>
</dbReference>
<evidence type="ECO:0000256" key="2">
    <source>
        <dbReference type="ARBA" id="ARBA00004777"/>
    </source>
</evidence>
<comment type="similarity">
    <text evidence="3 8">Belongs to the methylenetetrahydrofolate reductase family.</text>
</comment>
<dbReference type="eggNOG" id="COG0685">
    <property type="taxonomic scope" value="Bacteria"/>
</dbReference>
<dbReference type="UniPathway" id="UPA00193"/>
<dbReference type="InterPro" id="IPR003171">
    <property type="entry name" value="Mehydrof_redctse-like"/>
</dbReference>
<evidence type="ECO:0000256" key="8">
    <source>
        <dbReference type="RuleBase" id="RU003862"/>
    </source>
</evidence>
<evidence type="ECO:0000256" key="6">
    <source>
        <dbReference type="ARBA" id="ARBA00023002"/>
    </source>
</evidence>
<reference evidence="10 12" key="2">
    <citation type="submission" date="2018-02" db="EMBL/GenBank/DDBJ databases">
        <title>Bacteriophage NCPPB3778 and a type I-E CRISPR drive the evolution of the US Biological Select Agent, Rathayibacter toxicus.</title>
        <authorList>
            <person name="Davis E.W.II."/>
            <person name="Tabima J.F."/>
            <person name="Weisberg A.J."/>
            <person name="Lopes L.D."/>
            <person name="Wiseman M.S."/>
            <person name="Wiseman M.S."/>
            <person name="Pupko T."/>
            <person name="Belcher M.S."/>
            <person name="Sechler A.J."/>
            <person name="Tancos M.A."/>
            <person name="Schroeder B.K."/>
            <person name="Murray T.D."/>
            <person name="Luster D.G."/>
            <person name="Schneider W.L."/>
            <person name="Rogers E."/>
            <person name="Andreote F.D."/>
            <person name="Grunwald N.J."/>
            <person name="Putnam M.L."/>
            <person name="Chang J.H."/>
        </authorList>
    </citation>
    <scope>NUCLEOTIDE SEQUENCE [LARGE SCALE GENOMIC DNA]</scope>
    <source>
        <strain evidence="10 12">FH99</strain>
    </source>
</reference>
<evidence type="ECO:0000313" key="12">
    <source>
        <dbReference type="Proteomes" id="UP000237966"/>
    </source>
</evidence>
<dbReference type="GO" id="GO:0035999">
    <property type="term" value="P:tetrahydrofolate interconversion"/>
    <property type="evidence" value="ECO:0007669"/>
    <property type="project" value="UniProtKB-UniPathway"/>
</dbReference>
<evidence type="ECO:0000313" key="9">
    <source>
        <dbReference type="EMBL" id="KKM44989.1"/>
    </source>
</evidence>
<dbReference type="RefSeq" id="WP_042734318.1">
    <property type="nucleotide sequence ID" value="NZ_CP010848.1"/>
</dbReference>
<dbReference type="Proteomes" id="UP000052979">
    <property type="component" value="Unassembled WGS sequence"/>
</dbReference>
<dbReference type="GeneID" id="93666447"/>
<dbReference type="EMBL" id="LBFI01000049">
    <property type="protein sequence ID" value="KKM44989.1"/>
    <property type="molecule type" value="Genomic_DNA"/>
</dbReference>
<comment type="caution">
    <text evidence="9">The sequence shown here is derived from an EMBL/GenBank/DDBJ whole genome shotgun (WGS) entry which is preliminary data.</text>
</comment>
<reference evidence="9 11" key="1">
    <citation type="submission" date="2015-04" db="EMBL/GenBank/DDBJ databases">
        <title>Draft genome sequence of Rathayibacter toxicus strain FH-142 (AKA 70134 or CS 32), a Western Australian isolate.</title>
        <authorList>
            <consortium name="Consortium for Microbial Forensics and Genomics (microFORGE)"/>
            <person name="Knight B.M."/>
            <person name="Roberts D.P."/>
            <person name="Lin D."/>
            <person name="Hari K."/>
            <person name="Fletcher J."/>
            <person name="Melcher U."/>
            <person name="Blagden T."/>
            <person name="Luster D.G."/>
            <person name="Sechler A.J."/>
            <person name="Schneider W.L."/>
            <person name="Winegar R.A."/>
        </authorList>
    </citation>
    <scope>NUCLEOTIDE SEQUENCE [LARGE SCALE GENOMIC DNA]</scope>
    <source>
        <strain evidence="9 11">FH142</strain>
    </source>
</reference>
<dbReference type="KEGG" id="rtc:APU90_07550"/>
<comment type="cofactor">
    <cofactor evidence="1 8">
        <name>FAD</name>
        <dbReference type="ChEBI" id="CHEBI:57692"/>
    </cofactor>
</comment>
<dbReference type="OrthoDB" id="9812555at2"/>
<dbReference type="AlphaFoldDB" id="A0A0C5BTY5"/>
<dbReference type="SUPFAM" id="SSF51730">
    <property type="entry name" value="FAD-linked oxidoreductase"/>
    <property type="match status" value="1"/>
</dbReference>
<keyword evidence="11" id="KW-1185">Reference proteome</keyword>
<dbReference type="PATRIC" id="fig|145458.7.peg.2167"/>
<keyword evidence="6 8" id="KW-0560">Oxidoreductase</keyword>
<dbReference type="GO" id="GO:0106312">
    <property type="term" value="F:methylenetetrahydrofolate reductase (NADH) activity"/>
    <property type="evidence" value="ECO:0007669"/>
    <property type="project" value="UniProtKB-EC"/>
</dbReference>
<proteinExistence type="inferred from homology"/>
<dbReference type="PANTHER" id="PTHR45754">
    <property type="entry name" value="METHYLENETETRAHYDROFOLATE REDUCTASE"/>
    <property type="match status" value="1"/>
</dbReference>
<evidence type="ECO:0000256" key="4">
    <source>
        <dbReference type="ARBA" id="ARBA00022630"/>
    </source>
</evidence>
<evidence type="ECO:0000256" key="5">
    <source>
        <dbReference type="ARBA" id="ARBA00022827"/>
    </source>
</evidence>
<dbReference type="GO" id="GO:0005829">
    <property type="term" value="C:cytosol"/>
    <property type="evidence" value="ECO:0007669"/>
    <property type="project" value="TreeGrafter"/>
</dbReference>
<sequence length="257" mass="27838">MTSTRYEIIPSDDTVERVQRVFADPSVVTLTVASLPKHGTEHTIACAMELAGRGFRVVPHLAARAIESRWALKRILSRLCDAGIDEAFVVSGDAQNPAGIYSTGLELIRDAVEFSPELALDIAGYPEGHPHLSDESMWHHLRERAPFVRAVVTQLCFDVDAVARYADSLREQGITAHVVAGVPGPVKKTRLLNVATKIGVGPSLNLLQRSSSATDDASDRFDSMAFIARLTATAAGRIAGHHIYTFNDLDALAATLR</sequence>
<evidence type="ECO:0000313" key="10">
    <source>
        <dbReference type="EMBL" id="PPI13892.1"/>
    </source>
</evidence>
<evidence type="ECO:0000256" key="1">
    <source>
        <dbReference type="ARBA" id="ARBA00001974"/>
    </source>
</evidence>
<evidence type="ECO:0000256" key="7">
    <source>
        <dbReference type="ARBA" id="ARBA00048628"/>
    </source>
</evidence>
<comment type="pathway">
    <text evidence="2 8">One-carbon metabolism; tetrahydrofolate interconversion.</text>
</comment>
<dbReference type="GO" id="GO:0071949">
    <property type="term" value="F:FAD binding"/>
    <property type="evidence" value="ECO:0007669"/>
    <property type="project" value="TreeGrafter"/>
</dbReference>
<dbReference type="InterPro" id="IPR029041">
    <property type="entry name" value="FAD-linked_oxidoreductase-like"/>
</dbReference>
<dbReference type="PANTHER" id="PTHR45754:SF3">
    <property type="entry name" value="METHYLENETETRAHYDROFOLATE REDUCTASE (NADPH)"/>
    <property type="match status" value="1"/>
</dbReference>
<organism evidence="9 11">
    <name type="scientific">Rathayibacter toxicus</name>
    <dbReference type="NCBI Taxonomy" id="145458"/>
    <lineage>
        <taxon>Bacteria</taxon>
        <taxon>Bacillati</taxon>
        <taxon>Actinomycetota</taxon>
        <taxon>Actinomycetes</taxon>
        <taxon>Micrococcales</taxon>
        <taxon>Microbacteriaceae</taxon>
        <taxon>Rathayibacter</taxon>
    </lineage>
</organism>
<dbReference type="STRING" id="145458.APU90_07550"/>
<dbReference type="GO" id="GO:0009086">
    <property type="term" value="P:methionine biosynthetic process"/>
    <property type="evidence" value="ECO:0007669"/>
    <property type="project" value="TreeGrafter"/>
</dbReference>
<accession>A0A0C5BTY5</accession>
<protein>
    <recommendedName>
        <fullName evidence="8">Methylenetetrahydrofolate reductase</fullName>
    </recommendedName>
</protein>
<gene>
    <name evidence="10" type="ORF">C5C51_09310</name>
    <name evidence="9" type="ORF">VT73_07715</name>
</gene>
<keyword evidence="4 8" id="KW-0285">Flavoprotein</keyword>
<evidence type="ECO:0000256" key="3">
    <source>
        <dbReference type="ARBA" id="ARBA00006743"/>
    </source>
</evidence>
<dbReference type="EMBL" id="PSWU01000013">
    <property type="protein sequence ID" value="PPI13892.1"/>
    <property type="molecule type" value="Genomic_DNA"/>
</dbReference>
<dbReference type="KEGG" id="rtx:TI83_09515"/>
<comment type="catalytic activity">
    <reaction evidence="7">
        <text>(6S)-5-methyl-5,6,7,8-tetrahydrofolate + NAD(+) = (6R)-5,10-methylene-5,6,7,8-tetrahydrofolate + NADH + H(+)</text>
        <dbReference type="Rhea" id="RHEA:19821"/>
        <dbReference type="ChEBI" id="CHEBI:15378"/>
        <dbReference type="ChEBI" id="CHEBI:15636"/>
        <dbReference type="ChEBI" id="CHEBI:18608"/>
        <dbReference type="ChEBI" id="CHEBI:57540"/>
        <dbReference type="ChEBI" id="CHEBI:57945"/>
        <dbReference type="EC" id="1.5.1.54"/>
    </reaction>
    <physiologicalReaction direction="right-to-left" evidence="7">
        <dbReference type="Rhea" id="RHEA:19823"/>
    </physiologicalReaction>
</comment>
<name>A0A0C5BTY5_9MICO</name>
<keyword evidence="5 8" id="KW-0274">FAD</keyword>
<dbReference type="Proteomes" id="UP000237966">
    <property type="component" value="Unassembled WGS sequence"/>
</dbReference>
<dbReference type="Pfam" id="PF02219">
    <property type="entry name" value="MTHFR"/>
    <property type="match status" value="1"/>
</dbReference>
<evidence type="ECO:0000313" key="11">
    <source>
        <dbReference type="Proteomes" id="UP000052979"/>
    </source>
</evidence>